<dbReference type="EMBL" id="JADGJQ010000004">
    <property type="protein sequence ID" value="KAJ3184149.1"/>
    <property type="molecule type" value="Genomic_DNA"/>
</dbReference>
<reference evidence="3" key="1">
    <citation type="submission" date="2020-05" db="EMBL/GenBank/DDBJ databases">
        <title>Phylogenomic resolution of chytrid fungi.</title>
        <authorList>
            <person name="Stajich J.E."/>
            <person name="Amses K."/>
            <person name="Simmons R."/>
            <person name="Seto K."/>
            <person name="Myers J."/>
            <person name="Bonds A."/>
            <person name="Quandt C.A."/>
            <person name="Barry K."/>
            <person name="Liu P."/>
            <person name="Grigoriev I."/>
            <person name="Longcore J.E."/>
            <person name="James T.Y."/>
        </authorList>
    </citation>
    <scope>NUCLEOTIDE SEQUENCE</scope>
    <source>
        <strain evidence="3">JEL0379</strain>
    </source>
</reference>
<gene>
    <name evidence="3" type="ORF">HDU87_004995</name>
</gene>
<dbReference type="PANTHER" id="PTHR42103">
    <property type="entry name" value="ALPHA/BETA-HYDROLASES SUPERFAMILY PROTEIN"/>
    <property type="match status" value="1"/>
</dbReference>
<dbReference type="PANTHER" id="PTHR42103:SF2">
    <property type="entry name" value="AB HYDROLASE-1 DOMAIN-CONTAINING PROTEIN"/>
    <property type="match status" value="1"/>
</dbReference>
<sequence length="279" mass="30345">MDNNPRSVQMYLQEEKVVVPSTDKVSLEARLYRGTQRKHTCIVLTHPYGPLGGNLDNNVVKALFDNFASQGFMTVRFNFRGSGRSTGRASWKGQGEADDVLAICNYVRSKKEIAPQNIVLCGYSYGSVAAGAITRQVPELAGFISISYPSGVLWFLTFFGSNKLKQQLCEIPSTVPKLFISGTKDSFTSEANFQKFIAELPSENRSVVSVADATHFWQNQENLVVAHVNQWMGRTGLNAKSMKAATAAALKVSPAVTATRGLSSPISPASPWTPADDGT</sequence>
<dbReference type="InterPro" id="IPR000383">
    <property type="entry name" value="Xaa-Pro-like_dom"/>
</dbReference>
<protein>
    <recommendedName>
        <fullName evidence="2">Xaa-Pro dipeptidyl-peptidase-like domain-containing protein</fullName>
    </recommendedName>
</protein>
<evidence type="ECO:0000313" key="4">
    <source>
        <dbReference type="Proteomes" id="UP001212152"/>
    </source>
</evidence>
<dbReference type="Proteomes" id="UP001212152">
    <property type="component" value="Unassembled WGS sequence"/>
</dbReference>
<dbReference type="Pfam" id="PF02129">
    <property type="entry name" value="Peptidase_S15"/>
    <property type="match status" value="1"/>
</dbReference>
<dbReference type="GO" id="GO:0016787">
    <property type="term" value="F:hydrolase activity"/>
    <property type="evidence" value="ECO:0007669"/>
    <property type="project" value="InterPro"/>
</dbReference>
<feature type="region of interest" description="Disordered" evidence="1">
    <location>
        <begin position="260"/>
        <end position="279"/>
    </location>
</feature>
<evidence type="ECO:0000256" key="1">
    <source>
        <dbReference type="SAM" id="MobiDB-lite"/>
    </source>
</evidence>
<dbReference type="Gene3D" id="3.40.50.1820">
    <property type="entry name" value="alpha/beta hydrolase"/>
    <property type="match status" value="1"/>
</dbReference>
<dbReference type="AlphaFoldDB" id="A0AAD5TQB3"/>
<organism evidence="3 4">
    <name type="scientific">Geranomyces variabilis</name>
    <dbReference type="NCBI Taxonomy" id="109894"/>
    <lineage>
        <taxon>Eukaryota</taxon>
        <taxon>Fungi</taxon>
        <taxon>Fungi incertae sedis</taxon>
        <taxon>Chytridiomycota</taxon>
        <taxon>Chytridiomycota incertae sedis</taxon>
        <taxon>Chytridiomycetes</taxon>
        <taxon>Spizellomycetales</taxon>
        <taxon>Powellomycetaceae</taxon>
        <taxon>Geranomyces</taxon>
    </lineage>
</organism>
<accession>A0AAD5TQB3</accession>
<comment type="caution">
    <text evidence="3">The sequence shown here is derived from an EMBL/GenBank/DDBJ whole genome shotgun (WGS) entry which is preliminary data.</text>
</comment>
<dbReference type="SUPFAM" id="SSF53474">
    <property type="entry name" value="alpha/beta-Hydrolases"/>
    <property type="match status" value="1"/>
</dbReference>
<evidence type="ECO:0000259" key="2">
    <source>
        <dbReference type="Pfam" id="PF02129"/>
    </source>
</evidence>
<feature type="domain" description="Xaa-Pro dipeptidyl-peptidase-like" evidence="2">
    <location>
        <begin position="23"/>
        <end position="147"/>
    </location>
</feature>
<keyword evidence="4" id="KW-1185">Reference proteome</keyword>
<dbReference type="InterPro" id="IPR029058">
    <property type="entry name" value="AB_hydrolase_fold"/>
</dbReference>
<evidence type="ECO:0000313" key="3">
    <source>
        <dbReference type="EMBL" id="KAJ3184149.1"/>
    </source>
</evidence>
<name>A0AAD5TQB3_9FUNG</name>
<proteinExistence type="predicted"/>